<dbReference type="InterPro" id="IPR038765">
    <property type="entry name" value="Papain-like_cys_pep_sf"/>
</dbReference>
<keyword evidence="3" id="KW-0378">Hydrolase</keyword>
<organism evidence="7 8">
    <name type="scientific">Micromonospora sonneratiae</name>
    <dbReference type="NCBI Taxonomy" id="1184706"/>
    <lineage>
        <taxon>Bacteria</taxon>
        <taxon>Bacillati</taxon>
        <taxon>Actinomycetota</taxon>
        <taxon>Actinomycetes</taxon>
        <taxon>Micromonosporales</taxon>
        <taxon>Micromonosporaceae</taxon>
        <taxon>Micromonospora</taxon>
    </lineage>
</organism>
<dbReference type="Proteomes" id="UP001597260">
    <property type="component" value="Unassembled WGS sequence"/>
</dbReference>
<evidence type="ECO:0000259" key="6">
    <source>
        <dbReference type="PROSITE" id="PS51935"/>
    </source>
</evidence>
<evidence type="ECO:0000313" key="7">
    <source>
        <dbReference type="EMBL" id="MFD1319998.1"/>
    </source>
</evidence>
<evidence type="ECO:0000256" key="3">
    <source>
        <dbReference type="ARBA" id="ARBA00022801"/>
    </source>
</evidence>
<sequence>MTVALALVPVPALAEPPDEPVPERVTASADGLEALVNQHNDLQEELRATRDRADALTEELLSLERRLAANRGRVGQVAVAAYRVARPRSMATVLPLSPAGRRMDPLLKLERLSRERAEVITDLSRSHQRLTAARRTTQLLLVRQRDREHLLSARVRQIEAEIAKLNQARDAAAAPESPAEPPPALASAAGAKVVRFAYAQLGKNYRWAGSGPDGYDCSGLTSAAWATVGVKLPHNAAQQWRTVNRIKRTELRPGDLVFYYRDIGHVAIYVGAGKVIHAPRPGKRIRIDETDFQPIHGYGRPR</sequence>
<comment type="caution">
    <text evidence="7">The sequence shown here is derived from an EMBL/GenBank/DDBJ whole genome shotgun (WGS) entry which is preliminary data.</text>
</comment>
<keyword evidence="8" id="KW-1185">Reference proteome</keyword>
<keyword evidence="4" id="KW-0788">Thiol protease</keyword>
<dbReference type="Pfam" id="PF00877">
    <property type="entry name" value="NLPC_P60"/>
    <property type="match status" value="1"/>
</dbReference>
<feature type="coiled-coil region" evidence="5">
    <location>
        <begin position="32"/>
        <end position="73"/>
    </location>
</feature>
<dbReference type="PANTHER" id="PTHR47359:SF3">
    <property type="entry name" value="NLP_P60 DOMAIN-CONTAINING PROTEIN-RELATED"/>
    <property type="match status" value="1"/>
</dbReference>
<keyword evidence="2" id="KW-0645">Protease</keyword>
<dbReference type="EMBL" id="JBHTMP010000002">
    <property type="protein sequence ID" value="MFD1319998.1"/>
    <property type="molecule type" value="Genomic_DNA"/>
</dbReference>
<dbReference type="PROSITE" id="PS51935">
    <property type="entry name" value="NLPC_P60"/>
    <property type="match status" value="1"/>
</dbReference>
<dbReference type="RefSeq" id="WP_377566532.1">
    <property type="nucleotide sequence ID" value="NZ_JBHTMP010000002.1"/>
</dbReference>
<evidence type="ECO:0000256" key="4">
    <source>
        <dbReference type="ARBA" id="ARBA00022807"/>
    </source>
</evidence>
<dbReference type="PANTHER" id="PTHR47359">
    <property type="entry name" value="PEPTIDOGLYCAN DL-ENDOPEPTIDASE CWLO"/>
    <property type="match status" value="1"/>
</dbReference>
<gene>
    <name evidence="7" type="ORF">ACFQ4H_02720</name>
</gene>
<evidence type="ECO:0000256" key="1">
    <source>
        <dbReference type="ARBA" id="ARBA00007074"/>
    </source>
</evidence>
<dbReference type="InterPro" id="IPR051794">
    <property type="entry name" value="PG_Endopeptidase_C40"/>
</dbReference>
<evidence type="ECO:0000313" key="8">
    <source>
        <dbReference type="Proteomes" id="UP001597260"/>
    </source>
</evidence>
<dbReference type="Gene3D" id="3.90.1720.10">
    <property type="entry name" value="endopeptidase domain like (from Nostoc punctiforme)"/>
    <property type="match status" value="1"/>
</dbReference>
<protein>
    <submittedName>
        <fullName evidence="7">NlpC/P60 family protein</fullName>
    </submittedName>
</protein>
<accession>A0ABW3Y6F3</accession>
<name>A0ABW3Y6F3_9ACTN</name>
<dbReference type="InterPro" id="IPR000064">
    <property type="entry name" value="NLP_P60_dom"/>
</dbReference>
<feature type="domain" description="NlpC/P60" evidence="6">
    <location>
        <begin position="187"/>
        <end position="302"/>
    </location>
</feature>
<evidence type="ECO:0000256" key="2">
    <source>
        <dbReference type="ARBA" id="ARBA00022670"/>
    </source>
</evidence>
<comment type="similarity">
    <text evidence="1">Belongs to the peptidase C40 family.</text>
</comment>
<dbReference type="SUPFAM" id="SSF54001">
    <property type="entry name" value="Cysteine proteinases"/>
    <property type="match status" value="1"/>
</dbReference>
<reference evidence="8" key="1">
    <citation type="journal article" date="2019" name="Int. J. Syst. Evol. Microbiol.">
        <title>The Global Catalogue of Microorganisms (GCM) 10K type strain sequencing project: providing services to taxonomists for standard genome sequencing and annotation.</title>
        <authorList>
            <consortium name="The Broad Institute Genomics Platform"/>
            <consortium name="The Broad Institute Genome Sequencing Center for Infectious Disease"/>
            <person name="Wu L."/>
            <person name="Ma J."/>
        </authorList>
    </citation>
    <scope>NUCLEOTIDE SEQUENCE [LARGE SCALE GENOMIC DNA]</scope>
    <source>
        <strain evidence="8">JCM 31037</strain>
    </source>
</reference>
<proteinExistence type="inferred from homology"/>
<evidence type="ECO:0000256" key="5">
    <source>
        <dbReference type="SAM" id="Coils"/>
    </source>
</evidence>
<keyword evidence="5" id="KW-0175">Coiled coil</keyword>